<accession>A0A558H194</accession>
<evidence type="ECO:0000256" key="4">
    <source>
        <dbReference type="ARBA" id="ARBA00023125"/>
    </source>
</evidence>
<gene>
    <name evidence="10" type="ORF">FQP90_11630</name>
</gene>
<evidence type="ECO:0000313" key="11">
    <source>
        <dbReference type="Proteomes" id="UP000316500"/>
    </source>
</evidence>
<feature type="domain" description="Putative zinc-finger" evidence="9">
    <location>
        <begin position="171"/>
        <end position="204"/>
    </location>
</feature>
<keyword evidence="7" id="KW-0812">Transmembrane</keyword>
<comment type="caution">
    <text evidence="10">The sequence shown here is derived from an EMBL/GenBank/DDBJ whole genome shotgun (WGS) entry which is preliminary data.</text>
</comment>
<dbReference type="SUPFAM" id="SSF88946">
    <property type="entry name" value="Sigma2 domain of RNA polymerase sigma factors"/>
    <property type="match status" value="1"/>
</dbReference>
<reference evidence="10 11" key="1">
    <citation type="submission" date="2019-07" db="EMBL/GenBank/DDBJ databases">
        <title>Diversity of Bacteria from Kongsfjorden, Arctic.</title>
        <authorList>
            <person name="Yu Y."/>
        </authorList>
    </citation>
    <scope>NUCLEOTIDE SEQUENCE [LARGE SCALE GENOMIC DNA]</scope>
    <source>
        <strain evidence="10 11">SM1928</strain>
    </source>
</reference>
<evidence type="ECO:0000256" key="1">
    <source>
        <dbReference type="ARBA" id="ARBA00010641"/>
    </source>
</evidence>
<evidence type="ECO:0000256" key="7">
    <source>
        <dbReference type="SAM" id="Phobius"/>
    </source>
</evidence>
<dbReference type="Pfam" id="PF04542">
    <property type="entry name" value="Sigma70_r2"/>
    <property type="match status" value="1"/>
</dbReference>
<feature type="compositionally biased region" description="Pro residues" evidence="6">
    <location>
        <begin position="310"/>
        <end position="338"/>
    </location>
</feature>
<dbReference type="InterPro" id="IPR036388">
    <property type="entry name" value="WH-like_DNA-bd_sf"/>
</dbReference>
<feature type="transmembrane region" description="Helical" evidence="7">
    <location>
        <begin position="259"/>
        <end position="283"/>
    </location>
</feature>
<keyword evidence="7" id="KW-0472">Membrane</keyword>
<dbReference type="GO" id="GO:0006352">
    <property type="term" value="P:DNA-templated transcription initiation"/>
    <property type="evidence" value="ECO:0007669"/>
    <property type="project" value="InterPro"/>
</dbReference>
<organism evidence="10 11">
    <name type="scientific">Paenarthrobacter nitroguajacolicus</name>
    <name type="common">Arthrobacter nitroguajacolicus</name>
    <dbReference type="NCBI Taxonomy" id="211146"/>
    <lineage>
        <taxon>Bacteria</taxon>
        <taxon>Bacillati</taxon>
        <taxon>Actinomycetota</taxon>
        <taxon>Actinomycetes</taxon>
        <taxon>Micrococcales</taxon>
        <taxon>Micrococcaceae</taxon>
        <taxon>Paenarthrobacter</taxon>
    </lineage>
</organism>
<evidence type="ECO:0000259" key="9">
    <source>
        <dbReference type="Pfam" id="PF13490"/>
    </source>
</evidence>
<dbReference type="InterPro" id="IPR014284">
    <property type="entry name" value="RNA_pol_sigma-70_dom"/>
</dbReference>
<feature type="domain" description="RNA polymerase sigma-70 region 2" evidence="8">
    <location>
        <begin position="7"/>
        <end position="75"/>
    </location>
</feature>
<dbReference type="SUPFAM" id="SSF88659">
    <property type="entry name" value="Sigma3 and sigma4 domains of RNA polymerase sigma factors"/>
    <property type="match status" value="1"/>
</dbReference>
<keyword evidence="3" id="KW-0731">Sigma factor</keyword>
<evidence type="ECO:0000256" key="6">
    <source>
        <dbReference type="SAM" id="MobiDB-lite"/>
    </source>
</evidence>
<dbReference type="NCBIfam" id="TIGR02937">
    <property type="entry name" value="sigma70-ECF"/>
    <property type="match status" value="1"/>
</dbReference>
<comment type="similarity">
    <text evidence="1">Belongs to the sigma-70 factor family. ECF subfamily.</text>
</comment>
<evidence type="ECO:0000256" key="3">
    <source>
        <dbReference type="ARBA" id="ARBA00023082"/>
    </source>
</evidence>
<dbReference type="EMBL" id="VNFK01000007">
    <property type="protein sequence ID" value="TVU62900.1"/>
    <property type="molecule type" value="Genomic_DNA"/>
</dbReference>
<dbReference type="AlphaFoldDB" id="A0A558H194"/>
<dbReference type="GO" id="GO:0016987">
    <property type="term" value="F:sigma factor activity"/>
    <property type="evidence" value="ECO:0007669"/>
    <property type="project" value="UniProtKB-KW"/>
</dbReference>
<evidence type="ECO:0000256" key="2">
    <source>
        <dbReference type="ARBA" id="ARBA00023015"/>
    </source>
</evidence>
<feature type="region of interest" description="Disordered" evidence="6">
    <location>
        <begin position="301"/>
        <end position="392"/>
    </location>
</feature>
<evidence type="ECO:0000256" key="5">
    <source>
        <dbReference type="ARBA" id="ARBA00023163"/>
    </source>
</evidence>
<sequence length="488" mass="51737">MSAFDDLYERHLSIASTVARRNVDNPSDAEDVVAEAFQSVLQSLVAGKGPDTFFRAYLLSTVTRLSHQRNRKAGRVLPSGDESVLDQTLTDSDAAVSAFESRTVAKAFRSLPERWQAVLWYLDVERMKPAVVAPILGLSPNAVSALALRAREGLRRQYLQCHIADQPDARCAEYASKLGNFIRGGLSNAAERKVREHLQGCSQCTSALAELKDVQGSMRAVLLPLVTGVPLALWAGKGAGLGVLGGIVPVKVAIAIPTLAQPVVMAVIAAAGVGLVLGAVGIVDHLTPDAYMEQPAVATEATRLKGDPGPADPTPTPSVIPAPAPPFQSPLPVAPEPPAQEVLPEPLVTPSAVAPPARTPTPEPSAASPRTSSVEITASAERNRNRDSGDTTVEVDFTASGTQPLSGGKAVFSVGEGSWIVEDSVSAPDGWTCSVESHKVVICATKSVQRDDLHFRVTTDSKRKRDVRVLTYSLNGAYIAPNKFSYTY</sequence>
<keyword evidence="2" id="KW-0805">Transcription regulation</keyword>
<dbReference type="Pfam" id="PF13490">
    <property type="entry name" value="zf-HC2"/>
    <property type="match status" value="1"/>
</dbReference>
<dbReference type="InterPro" id="IPR041916">
    <property type="entry name" value="Anti_sigma_zinc_sf"/>
</dbReference>
<dbReference type="InterPro" id="IPR013324">
    <property type="entry name" value="RNA_pol_sigma_r3/r4-like"/>
</dbReference>
<keyword evidence="7" id="KW-1133">Transmembrane helix</keyword>
<evidence type="ECO:0000313" key="10">
    <source>
        <dbReference type="EMBL" id="TVU62900.1"/>
    </source>
</evidence>
<dbReference type="Gene3D" id="1.10.10.10">
    <property type="entry name" value="Winged helix-like DNA-binding domain superfamily/Winged helix DNA-binding domain"/>
    <property type="match status" value="1"/>
</dbReference>
<name>A0A558H194_PAENT</name>
<keyword evidence="5" id="KW-0804">Transcription</keyword>
<dbReference type="PANTHER" id="PTHR43133:SF8">
    <property type="entry name" value="RNA POLYMERASE SIGMA FACTOR HI_1459-RELATED"/>
    <property type="match status" value="1"/>
</dbReference>
<dbReference type="OrthoDB" id="4990598at2"/>
<dbReference type="InterPro" id="IPR007627">
    <property type="entry name" value="RNA_pol_sigma70_r2"/>
</dbReference>
<dbReference type="PANTHER" id="PTHR43133">
    <property type="entry name" value="RNA POLYMERASE ECF-TYPE SIGMA FACTO"/>
    <property type="match status" value="1"/>
</dbReference>
<dbReference type="Gene3D" id="1.10.1740.10">
    <property type="match status" value="1"/>
</dbReference>
<keyword evidence="4" id="KW-0238">DNA-binding</keyword>
<dbReference type="GO" id="GO:0003677">
    <property type="term" value="F:DNA binding"/>
    <property type="evidence" value="ECO:0007669"/>
    <property type="project" value="UniProtKB-KW"/>
</dbReference>
<proteinExistence type="inferred from homology"/>
<feature type="transmembrane region" description="Helical" evidence="7">
    <location>
        <begin position="221"/>
        <end position="247"/>
    </location>
</feature>
<dbReference type="InterPro" id="IPR027383">
    <property type="entry name" value="Znf_put"/>
</dbReference>
<evidence type="ECO:0000259" key="8">
    <source>
        <dbReference type="Pfam" id="PF04542"/>
    </source>
</evidence>
<dbReference type="Proteomes" id="UP000316500">
    <property type="component" value="Unassembled WGS sequence"/>
</dbReference>
<dbReference type="InterPro" id="IPR013325">
    <property type="entry name" value="RNA_pol_sigma_r2"/>
</dbReference>
<protein>
    <submittedName>
        <fullName evidence="10">Sigma-70 family RNA polymerase sigma factor</fullName>
    </submittedName>
</protein>
<dbReference type="InterPro" id="IPR039425">
    <property type="entry name" value="RNA_pol_sigma-70-like"/>
</dbReference>
<dbReference type="Gene3D" id="1.10.10.1320">
    <property type="entry name" value="Anti-sigma factor, zinc-finger domain"/>
    <property type="match status" value="1"/>
</dbReference>